<keyword evidence="1" id="KW-0479">Metal-binding</keyword>
<evidence type="ECO:0000313" key="3">
    <source>
        <dbReference type="EMBL" id="AGM11121.1"/>
    </source>
</evidence>
<reference evidence="3 4" key="1">
    <citation type="submission" date="2012-12" db="EMBL/GenBank/DDBJ databases">
        <authorList>
            <person name="Sencilo A."/>
            <person name="Jacobs-Sera D."/>
            <person name="Russell D.A."/>
            <person name="Ko C."/>
            <person name="Atanasova N."/>
            <person name="Osterlund E."/>
            <person name="Oksanen H.M."/>
            <person name="Bamford D.H."/>
            <person name="Hatfull G.F."/>
            <person name="Roine E."/>
            <person name="Hendrix R.W."/>
        </authorList>
    </citation>
    <scope>NUCLEOTIDE SEQUENCE [LARGE SCALE GENOMIC DNA]</scope>
</reference>
<evidence type="ECO:0000256" key="1">
    <source>
        <dbReference type="PROSITE-ProRule" id="PRU00042"/>
    </source>
</evidence>
<dbReference type="RefSeq" id="YP_008059516.1">
    <property type="nucleotide sequence ID" value="NC_021329.1"/>
</dbReference>
<dbReference type="EMBL" id="KC292023">
    <property type="protein sequence ID" value="AGM11121.1"/>
    <property type="molecule type" value="Genomic_DNA"/>
</dbReference>
<dbReference type="GeneID" id="16194374"/>
<accession>R4TFX2</accession>
<dbReference type="Proteomes" id="UP000202022">
    <property type="component" value="Segment"/>
</dbReference>
<dbReference type="InterPro" id="IPR036236">
    <property type="entry name" value="Znf_C2H2_sf"/>
</dbReference>
<keyword evidence="1" id="KW-0862">Zinc</keyword>
<sequence length="39" mass="4645">MSQFNNDRFERVACPMCGRKFVNGNKLNRHKRTCEGRDE</sequence>
<name>R4TFX2_9CAUD</name>
<gene>
    <name evidence="3" type="primary">27</name>
    <name evidence="3" type="ORF">HRTV4_27</name>
</gene>
<evidence type="ECO:0000313" key="4">
    <source>
        <dbReference type="Proteomes" id="UP000202022"/>
    </source>
</evidence>
<keyword evidence="4" id="KW-1185">Reference proteome</keyword>
<dbReference type="PROSITE" id="PS50157">
    <property type="entry name" value="ZINC_FINGER_C2H2_2"/>
    <property type="match status" value="1"/>
</dbReference>
<evidence type="ECO:0000259" key="2">
    <source>
        <dbReference type="PROSITE" id="PS50157"/>
    </source>
</evidence>
<dbReference type="InterPro" id="IPR013087">
    <property type="entry name" value="Znf_C2H2_type"/>
</dbReference>
<keyword evidence="1" id="KW-0863">Zinc-finger</keyword>
<organism evidence="3 4">
    <name type="scientific">Halorubrum tailed virus 4</name>
    <dbReference type="NCBI Taxonomy" id="1273752"/>
    <lineage>
        <taxon>Viruses</taxon>
        <taxon>Duplodnaviria</taxon>
        <taxon>Heunggongvirae</taxon>
        <taxon>Uroviricota</taxon>
        <taxon>Caudoviricetes</taxon>
        <taxon>Kirjokansivirales</taxon>
        <taxon>Haloferuviridae</taxon>
        <taxon>Saldibavirus</taxon>
        <taxon>Saldibavirus natrii</taxon>
        <taxon>Saldibavirus HRTV4</taxon>
    </lineage>
</organism>
<dbReference type="Gene3D" id="3.30.160.60">
    <property type="entry name" value="Classic Zinc Finger"/>
    <property type="match status" value="1"/>
</dbReference>
<dbReference type="KEGG" id="vg:16194374"/>
<feature type="domain" description="C2H2-type" evidence="2">
    <location>
        <begin position="12"/>
        <end position="39"/>
    </location>
</feature>
<dbReference type="SUPFAM" id="SSF57667">
    <property type="entry name" value="beta-beta-alpha zinc fingers"/>
    <property type="match status" value="1"/>
</dbReference>
<proteinExistence type="predicted"/>
<protein>
    <recommendedName>
        <fullName evidence="2">C2H2-type domain-containing protein</fullName>
    </recommendedName>
</protein>
<dbReference type="GO" id="GO:0008270">
    <property type="term" value="F:zinc ion binding"/>
    <property type="evidence" value="ECO:0007669"/>
    <property type="project" value="UniProtKB-KW"/>
</dbReference>